<reference evidence="15" key="1">
    <citation type="submission" date="2023-06" db="EMBL/GenBank/DDBJ databases">
        <title>Genomic analysis of the entomopathogenic nematode Steinernema hermaphroditum.</title>
        <authorList>
            <person name="Schwarz E.M."/>
            <person name="Heppert J.K."/>
            <person name="Baniya A."/>
            <person name="Schwartz H.T."/>
            <person name="Tan C.-H."/>
            <person name="Antoshechkin I."/>
            <person name="Sternberg P.W."/>
            <person name="Goodrich-Blair H."/>
            <person name="Dillman A.R."/>
        </authorList>
    </citation>
    <scope>NUCLEOTIDE SEQUENCE</scope>
    <source>
        <strain evidence="15">PS9179</strain>
        <tissue evidence="15">Whole animal</tissue>
    </source>
</reference>
<dbReference type="InterPro" id="IPR035500">
    <property type="entry name" value="NHR-like_dom_sf"/>
</dbReference>
<evidence type="ECO:0000256" key="6">
    <source>
        <dbReference type="ARBA" id="ARBA00023015"/>
    </source>
</evidence>
<sequence length="1062" mass="115160">MSVTAERVSEDDRPRTTKNVFIYKAGDHNWPGIRVPLNKRRHRSIDAVLDELTQKIPGLPYGVRLLATPRGRHEITSIDQLQHLGSYLATEKTTLRAMPKTDYERILENQRYNANFRGSMRCWHTSKKKSDSSQSLPITRPARLPKLEVSVKRNKSSDITAQMNSSTKKSSQSSSLLPPLNHNKLVSNQQRSAEAPKILSRREMLHTSDEYASTEEDDKELDRQNEAATKIQRFYRNRLAKNSEEEREPKDRQKRPGTGDSSETFWSSNGAHPKNARDETESLYNWHIIISVISSTIELILVLSPPAGHSPGLTSSQGSSFVIDKGCADNSIRSMLKMETPSATFSSMALGGSVQPSTGSAPSPAISILTTSSGAPAADPLSLSLNAVGTSTSLYGNTTVTTTSSEASTVVGSGASALFHDEQGATSVAASSAVGAGNAPVFTTGVRPSAFQQTGVHSASSTPSLPTATPFTPAPLLNPSLMAAQLGLLTSPNAIISMMQAAAAQNLLYQHQQQQQQQNKAFPLRNYNMPNLLQQLSSMHAGAPFMPQPTSDGSTAAAMNSRRVTASPQTAVQQGCVELCVVCGDKASGRHYGAVSCEGCKGFFKRSIRKQIGYSCRGNKDCPVTKFHRNRCQYCRLRKCLAMGMRSESVQAERRPVTAQTIASENSPPTMVATTSSGSSAASTISNSASSISSASTNDTKSYMQGLLAIVKNETEQEDRERKYSDNYEVGSSSSPMSGQLQSSSSPDGLLYGLKRESIGEDESGVDMSTVGTASPTSSATASSLSEECTPIPMFNSERAKFELPVPPQNISQDGVNIQFICESASRLLFLSVHWMKSVKAISSRPTHLEAVMKSKWCDIFVLGLMQSGEAFNLPNMLAMMNSQLVKLGSSKNDKYEEVSEQIGRLLQCFRQFNEMKLSNTEFAYLKTIAFTACDLPSSPAKNIAHFASVHTQACHELYEHILGVGVPQFGEDSNSETDGSASGSVTAAIERFSRLLLLLPCLRWFNQPVLVELFFSGLLGNLSIETVMPFILTVDLMSVFDNSCESDAIPGSQSLASFLQK</sequence>
<dbReference type="FunFam" id="3.30.50.10:FF:000015">
    <property type="entry name" value="Nuclear receptor subfamily 2, group C, member 1"/>
    <property type="match status" value="1"/>
</dbReference>
<keyword evidence="6" id="KW-0805">Transcription regulation</keyword>
<evidence type="ECO:0008006" key="17">
    <source>
        <dbReference type="Google" id="ProtNLM"/>
    </source>
</evidence>
<dbReference type="GO" id="GO:0005634">
    <property type="term" value="C:nucleus"/>
    <property type="evidence" value="ECO:0007669"/>
    <property type="project" value="UniProtKB-SubCell"/>
</dbReference>
<dbReference type="EMBL" id="JAUCMV010000005">
    <property type="protein sequence ID" value="KAK0397902.1"/>
    <property type="molecule type" value="Genomic_DNA"/>
</dbReference>
<dbReference type="SMART" id="SM00399">
    <property type="entry name" value="ZnF_C4"/>
    <property type="match status" value="1"/>
</dbReference>
<accession>A0AA39H511</accession>
<dbReference type="Proteomes" id="UP001175271">
    <property type="component" value="Unassembled WGS sequence"/>
</dbReference>
<dbReference type="InterPro" id="IPR001628">
    <property type="entry name" value="Znf_hrmn_rcpt"/>
</dbReference>
<feature type="compositionally biased region" description="Low complexity" evidence="11">
    <location>
        <begin position="165"/>
        <end position="175"/>
    </location>
</feature>
<keyword evidence="9" id="KW-0675">Receptor</keyword>
<dbReference type="CDD" id="cd06967">
    <property type="entry name" value="NR_DBD_TR2_like"/>
    <property type="match status" value="1"/>
</dbReference>
<dbReference type="SUPFAM" id="SSF89837">
    <property type="entry name" value="Doublecortin (DC)"/>
    <property type="match status" value="1"/>
</dbReference>
<comment type="similarity">
    <text evidence="2">Belongs to the nuclear hormone receptor family.</text>
</comment>
<keyword evidence="10" id="KW-0539">Nucleus</keyword>
<evidence type="ECO:0000256" key="7">
    <source>
        <dbReference type="ARBA" id="ARBA00023125"/>
    </source>
</evidence>
<evidence type="ECO:0000256" key="4">
    <source>
        <dbReference type="ARBA" id="ARBA00022771"/>
    </source>
</evidence>
<feature type="region of interest" description="Disordered" evidence="11">
    <location>
        <begin position="651"/>
        <end position="698"/>
    </location>
</feature>
<dbReference type="Pfam" id="PF03607">
    <property type="entry name" value="DCX"/>
    <property type="match status" value="1"/>
</dbReference>
<dbReference type="PROSITE" id="PS50309">
    <property type="entry name" value="DC"/>
    <property type="match status" value="1"/>
</dbReference>
<evidence type="ECO:0000256" key="2">
    <source>
        <dbReference type="ARBA" id="ARBA00005993"/>
    </source>
</evidence>
<evidence type="ECO:0000256" key="11">
    <source>
        <dbReference type="SAM" id="MobiDB-lite"/>
    </source>
</evidence>
<feature type="compositionally biased region" description="Low complexity" evidence="11">
    <location>
        <begin position="731"/>
        <end position="747"/>
    </location>
</feature>
<feature type="compositionally biased region" description="Polar residues" evidence="11">
    <location>
        <begin position="658"/>
        <end position="669"/>
    </location>
</feature>
<evidence type="ECO:0000256" key="8">
    <source>
        <dbReference type="ARBA" id="ARBA00023163"/>
    </source>
</evidence>
<feature type="domain" description="NR LBD" evidence="14">
    <location>
        <begin position="791"/>
        <end position="1036"/>
    </location>
</feature>
<dbReference type="CDD" id="cd23767">
    <property type="entry name" value="IQCD"/>
    <property type="match status" value="1"/>
</dbReference>
<feature type="region of interest" description="Disordered" evidence="11">
    <location>
        <begin position="713"/>
        <end position="787"/>
    </location>
</feature>
<protein>
    <recommendedName>
        <fullName evidence="17">Nuclear receptor domain-containing protein</fullName>
    </recommendedName>
</protein>
<proteinExistence type="inferred from homology"/>
<evidence type="ECO:0000313" key="16">
    <source>
        <dbReference type="Proteomes" id="UP001175271"/>
    </source>
</evidence>
<dbReference type="GO" id="GO:0008270">
    <property type="term" value="F:zinc ion binding"/>
    <property type="evidence" value="ECO:0007669"/>
    <property type="project" value="UniProtKB-KW"/>
</dbReference>
<feature type="compositionally biased region" description="Basic and acidic residues" evidence="11">
    <location>
        <begin position="713"/>
        <end position="726"/>
    </location>
</feature>
<feature type="domain" description="Nuclear receptor" evidence="13">
    <location>
        <begin position="577"/>
        <end position="652"/>
    </location>
</feature>
<keyword evidence="5" id="KW-0862">Zinc</keyword>
<feature type="compositionally biased region" description="Low complexity" evidence="11">
    <location>
        <begin position="769"/>
        <end position="786"/>
    </location>
</feature>
<evidence type="ECO:0000256" key="1">
    <source>
        <dbReference type="ARBA" id="ARBA00004123"/>
    </source>
</evidence>
<keyword evidence="4" id="KW-0863">Zinc-finger</keyword>
<dbReference type="SMART" id="SM00537">
    <property type="entry name" value="DCX"/>
    <property type="match status" value="1"/>
</dbReference>
<comment type="subcellular location">
    <subcellularLocation>
        <location evidence="1">Nucleus</location>
    </subcellularLocation>
</comment>
<dbReference type="Gene3D" id="3.30.50.10">
    <property type="entry name" value="Erythroid Transcription Factor GATA-1, subunit A"/>
    <property type="match status" value="1"/>
</dbReference>
<feature type="domain" description="Doublecortin" evidence="12">
    <location>
        <begin position="18"/>
        <end position="101"/>
    </location>
</feature>
<feature type="region of interest" description="Disordered" evidence="11">
    <location>
        <begin position="125"/>
        <end position="276"/>
    </location>
</feature>
<dbReference type="PROSITE" id="PS00031">
    <property type="entry name" value="NUCLEAR_REC_DBD_1"/>
    <property type="match status" value="1"/>
</dbReference>
<dbReference type="Pfam" id="PF00104">
    <property type="entry name" value="Hormone_recep"/>
    <property type="match status" value="1"/>
</dbReference>
<dbReference type="Gene3D" id="1.10.565.10">
    <property type="entry name" value="Retinoid X Receptor"/>
    <property type="match status" value="1"/>
</dbReference>
<evidence type="ECO:0000256" key="9">
    <source>
        <dbReference type="ARBA" id="ARBA00023170"/>
    </source>
</evidence>
<evidence type="ECO:0000259" key="13">
    <source>
        <dbReference type="PROSITE" id="PS51030"/>
    </source>
</evidence>
<dbReference type="InterPro" id="IPR003533">
    <property type="entry name" value="Doublecortin_dom"/>
</dbReference>
<evidence type="ECO:0000256" key="10">
    <source>
        <dbReference type="ARBA" id="ARBA00023242"/>
    </source>
</evidence>
<comment type="caution">
    <text evidence="15">The sequence shown here is derived from an EMBL/GenBank/DDBJ whole genome shotgun (WGS) entry which is preliminary data.</text>
</comment>
<dbReference type="PRINTS" id="PR00047">
    <property type="entry name" value="STROIDFINGER"/>
</dbReference>
<dbReference type="SUPFAM" id="SSF57716">
    <property type="entry name" value="Glucocorticoid receptor-like (DNA-binding domain)"/>
    <property type="match status" value="1"/>
</dbReference>
<dbReference type="AlphaFoldDB" id="A0AA39H511"/>
<organism evidence="15 16">
    <name type="scientific">Steinernema hermaphroditum</name>
    <dbReference type="NCBI Taxonomy" id="289476"/>
    <lineage>
        <taxon>Eukaryota</taxon>
        <taxon>Metazoa</taxon>
        <taxon>Ecdysozoa</taxon>
        <taxon>Nematoda</taxon>
        <taxon>Chromadorea</taxon>
        <taxon>Rhabditida</taxon>
        <taxon>Tylenchina</taxon>
        <taxon>Panagrolaimomorpha</taxon>
        <taxon>Strongyloidoidea</taxon>
        <taxon>Steinernematidae</taxon>
        <taxon>Steinernema</taxon>
    </lineage>
</organism>
<keyword evidence="7" id="KW-0238">DNA-binding</keyword>
<evidence type="ECO:0000256" key="3">
    <source>
        <dbReference type="ARBA" id="ARBA00022723"/>
    </source>
</evidence>
<keyword evidence="8" id="KW-0804">Transcription</keyword>
<dbReference type="InterPro" id="IPR000536">
    <property type="entry name" value="Nucl_hrmn_rcpt_lig-bd"/>
</dbReference>
<dbReference type="Gene3D" id="3.10.20.230">
    <property type="entry name" value="Doublecortin domain"/>
    <property type="match status" value="1"/>
</dbReference>
<dbReference type="GO" id="GO:0035556">
    <property type="term" value="P:intracellular signal transduction"/>
    <property type="evidence" value="ECO:0007669"/>
    <property type="project" value="InterPro"/>
</dbReference>
<dbReference type="PROSITE" id="PS51843">
    <property type="entry name" value="NR_LBD"/>
    <property type="match status" value="1"/>
</dbReference>
<evidence type="ECO:0000259" key="12">
    <source>
        <dbReference type="PROSITE" id="PS50309"/>
    </source>
</evidence>
<dbReference type="GO" id="GO:0003700">
    <property type="term" value="F:DNA-binding transcription factor activity"/>
    <property type="evidence" value="ECO:0007669"/>
    <property type="project" value="InterPro"/>
</dbReference>
<keyword evidence="3" id="KW-0479">Metal-binding</keyword>
<evidence type="ECO:0000313" key="15">
    <source>
        <dbReference type="EMBL" id="KAK0397902.1"/>
    </source>
</evidence>
<dbReference type="PROSITE" id="PS51030">
    <property type="entry name" value="NUCLEAR_REC_DBD_2"/>
    <property type="match status" value="1"/>
</dbReference>
<evidence type="ECO:0000259" key="14">
    <source>
        <dbReference type="PROSITE" id="PS51843"/>
    </source>
</evidence>
<dbReference type="SUPFAM" id="SSF48508">
    <property type="entry name" value="Nuclear receptor ligand-binding domain"/>
    <property type="match status" value="1"/>
</dbReference>
<gene>
    <name evidence="15" type="ORF">QR680_002328</name>
</gene>
<dbReference type="InterPro" id="IPR048245">
    <property type="entry name" value="NR2C1/2-like_DBD"/>
</dbReference>
<feature type="compositionally biased region" description="Polar residues" evidence="11">
    <location>
        <begin position="259"/>
        <end position="270"/>
    </location>
</feature>
<dbReference type="PROSITE" id="PS50096">
    <property type="entry name" value="IQ"/>
    <property type="match status" value="1"/>
</dbReference>
<feature type="compositionally biased region" description="Low complexity" evidence="11">
    <location>
        <begin position="673"/>
        <end position="698"/>
    </location>
</feature>
<keyword evidence="16" id="KW-1185">Reference proteome</keyword>
<evidence type="ECO:0000256" key="5">
    <source>
        <dbReference type="ARBA" id="ARBA00022833"/>
    </source>
</evidence>
<feature type="compositionally biased region" description="Basic and acidic residues" evidence="11">
    <location>
        <begin position="241"/>
        <end position="251"/>
    </location>
</feature>
<dbReference type="InterPro" id="IPR036572">
    <property type="entry name" value="Doublecortin_dom_sf"/>
</dbReference>
<feature type="compositionally biased region" description="Basic and acidic residues" evidence="11">
    <location>
        <begin position="200"/>
        <end position="209"/>
    </location>
</feature>
<dbReference type="InterPro" id="IPR013088">
    <property type="entry name" value="Znf_NHR/GATA"/>
</dbReference>
<dbReference type="GO" id="GO:0043565">
    <property type="term" value="F:sequence-specific DNA binding"/>
    <property type="evidence" value="ECO:0007669"/>
    <property type="project" value="InterPro"/>
</dbReference>
<dbReference type="PANTHER" id="PTHR24083">
    <property type="entry name" value="NUCLEAR HORMONE RECEPTOR"/>
    <property type="match status" value="1"/>
</dbReference>
<name>A0AA39H511_9BILA</name>
<dbReference type="Pfam" id="PF00105">
    <property type="entry name" value="zf-C4"/>
    <property type="match status" value="1"/>
</dbReference>
<dbReference type="InterPro" id="IPR050274">
    <property type="entry name" value="Nuclear_hormone_rcpt_NR2"/>
</dbReference>